<name>A0A061QYC0_9CHLO</name>
<reference evidence="1" key="1">
    <citation type="submission" date="2014-05" db="EMBL/GenBank/DDBJ databases">
        <title>The transcriptome of the halophilic microalga Tetraselmis sp. GSL018 isolated from the Great Salt Lake, Utah.</title>
        <authorList>
            <person name="Jinkerson R.E."/>
            <person name="D'Adamo S."/>
            <person name="Posewitz M.C."/>
        </authorList>
    </citation>
    <scope>NUCLEOTIDE SEQUENCE</scope>
    <source>
        <strain evidence="1">GSL018</strain>
    </source>
</reference>
<feature type="non-terminal residue" evidence="1">
    <location>
        <position position="1"/>
    </location>
</feature>
<proteinExistence type="predicted"/>
<protein>
    <submittedName>
        <fullName evidence="1">Uncharacterized protein</fullName>
    </submittedName>
</protein>
<dbReference type="AlphaFoldDB" id="A0A061QYC0"/>
<organism evidence="1">
    <name type="scientific">Tetraselmis sp. GSL018</name>
    <dbReference type="NCBI Taxonomy" id="582737"/>
    <lineage>
        <taxon>Eukaryota</taxon>
        <taxon>Viridiplantae</taxon>
        <taxon>Chlorophyta</taxon>
        <taxon>core chlorophytes</taxon>
        <taxon>Chlorodendrophyceae</taxon>
        <taxon>Chlorodendrales</taxon>
        <taxon>Chlorodendraceae</taxon>
        <taxon>Tetraselmis</taxon>
    </lineage>
</organism>
<sequence>GDPAQLHALKDVPRSVVISSSSLGAPLGSAAASSCVLGASEPPARTVSVQMAARVRPMPSPVSAPPPLSLG</sequence>
<feature type="non-terminal residue" evidence="1">
    <location>
        <position position="71"/>
    </location>
</feature>
<gene>
    <name evidence="1" type="ORF">TSPGSL018_20618</name>
</gene>
<dbReference type="EMBL" id="GBEZ01023427">
    <property type="protein sequence ID" value="JAC63460.1"/>
    <property type="molecule type" value="Transcribed_RNA"/>
</dbReference>
<accession>A0A061QYC0</accession>
<evidence type="ECO:0000313" key="1">
    <source>
        <dbReference type="EMBL" id="JAC63460.1"/>
    </source>
</evidence>